<protein>
    <submittedName>
        <fullName evidence="1">Mitochondrial import inner membrane translocase subunit TIM22-2-like</fullName>
    </submittedName>
</protein>
<dbReference type="AlphaFoldDB" id="A0A2P2JB89"/>
<organism evidence="1">
    <name type="scientific">Rhizophora mucronata</name>
    <name type="common">Asiatic mangrove</name>
    <dbReference type="NCBI Taxonomy" id="61149"/>
    <lineage>
        <taxon>Eukaryota</taxon>
        <taxon>Viridiplantae</taxon>
        <taxon>Streptophyta</taxon>
        <taxon>Embryophyta</taxon>
        <taxon>Tracheophyta</taxon>
        <taxon>Spermatophyta</taxon>
        <taxon>Magnoliopsida</taxon>
        <taxon>eudicotyledons</taxon>
        <taxon>Gunneridae</taxon>
        <taxon>Pentapetalae</taxon>
        <taxon>rosids</taxon>
        <taxon>fabids</taxon>
        <taxon>Malpighiales</taxon>
        <taxon>Rhizophoraceae</taxon>
        <taxon>Rhizophora</taxon>
    </lineage>
</organism>
<reference evidence="1" key="1">
    <citation type="submission" date="2018-02" db="EMBL/GenBank/DDBJ databases">
        <title>Rhizophora mucronata_Transcriptome.</title>
        <authorList>
            <person name="Meera S.P."/>
            <person name="Sreeshan A."/>
            <person name="Augustine A."/>
        </authorList>
    </citation>
    <scope>NUCLEOTIDE SEQUENCE</scope>
    <source>
        <tissue evidence="1">Leaf</tissue>
    </source>
</reference>
<proteinExistence type="predicted"/>
<evidence type="ECO:0000313" key="1">
    <source>
        <dbReference type="EMBL" id="MBW90739.1"/>
    </source>
</evidence>
<name>A0A2P2JB89_RHIMU</name>
<accession>A0A2P2JB89</accession>
<sequence>MQVHLKHFFKAVSHLGHSHLSLKGLTSSNQPWLIPYLWDTSRTTIIYPLWLSLFLSLFHMS</sequence>
<dbReference type="EMBL" id="GGEC01010256">
    <property type="protein sequence ID" value="MBW90739.1"/>
    <property type="molecule type" value="Transcribed_RNA"/>
</dbReference>